<dbReference type="FunFam" id="2.30.29.30:FF:000006">
    <property type="entry name" value="Pleckstrin homology like domain family B member 1"/>
    <property type="match status" value="1"/>
</dbReference>
<dbReference type="GeneTree" id="ENSGT00940000156371"/>
<feature type="region of interest" description="Disordered" evidence="3">
    <location>
        <begin position="40"/>
        <end position="70"/>
    </location>
</feature>
<name>A0A2I3T2E7_PANTR</name>
<dbReference type="EMBL" id="AACZ04048069">
    <property type="status" value="NOT_ANNOTATED_CDS"/>
    <property type="molecule type" value="Genomic_DNA"/>
</dbReference>
<protein>
    <submittedName>
        <fullName evidence="5">Pleckstrin homology like domain family B member 2</fullName>
    </submittedName>
</protein>
<feature type="compositionally biased region" description="Polar residues" evidence="3">
    <location>
        <begin position="56"/>
        <end position="70"/>
    </location>
</feature>
<feature type="coiled-coil region" evidence="2">
    <location>
        <begin position="1019"/>
        <end position="1078"/>
    </location>
</feature>
<dbReference type="Bgee" id="ENSPTRG00000015207">
    <property type="expression patterns" value="Expressed in colon and 21 other cell types or tissues"/>
</dbReference>
<evidence type="ECO:0000259" key="4">
    <source>
        <dbReference type="PROSITE" id="PS50003"/>
    </source>
</evidence>
<evidence type="ECO:0000313" key="6">
    <source>
        <dbReference type="Proteomes" id="UP000002277"/>
    </source>
</evidence>
<sequence>MEEEDTKREVPKEDGVGDVQHFDSSKIMEEHSYIQKELDLQNGSLEEDSVVHSVENDSQNMMESLSPKKYSSSLRFKANGDYSGSYLTLSQPVPAKRSPSPLGTSVRSSPSLAKIQGSKQFSYDGTDKNIPMKPPTPLLSTTSSLSGYPLGRADFDHYTGRDSERALRLSEKPPYSKYSSRNKSHDNVYFLGGLEGRKASGSLLAMWNGSSLSDAGPPPISRSGAASMPSSPKQARKMSIQDSLTLQPKLTRHKELASENINLRTRKYSSSSLSHMGAYSRSLPRLYRATENQLTPLSLPPRNSLGNSKRTKLGEKDLPHSVIDNDNYLNFSSLSSGALPYKTSASEGNPYVSSTLSVPASPRVARKMLLASTSSCASDDFDRASYVGTNPSHSILAGESDRVFATRRNFSCGSVEFDEADLESLRQASGTPQPALRERKSSISSISGRDDLMDYHRRQREERLREQEMERLERQRLETILSLCAEYTKPDSRLSTGTTVEDVQKINKELEKLQLSDEESVFEEALMSPDTRYRCHRKDSLPDADLASCGSLSQSSASFFTPRSTRNDELLSDLTRTPPPPSSTFPKASSESSYLSILPKTPEGISEEQRSQELAAMEETRIVILNNLEELKQKIKDINDQMDESFRELDMECALLDGEQKSETTELMKEKEILDHLNRKIAELEKNIVGEKTKDADLLDVESKHFEDLEFQQLEHESRLDEEKENLTQQLLREVAEYQRNIVSRKEKISALKKQANHIVQQAQREQDHFVKEKNNLIMMLQREKENLCNLEKKYSSLSGGKGFPVNPNTLKEGYISVNEINEPCGNSTNLSPSTQFPADADAVATEPATAVLASQPQSKEHFRSLEERKKQHKEGLYLSDTLPRKKTTSSISPHFSSATMGRSITPKAHLPLGQSNSCGSVLPPSLAAMAKDSESRRMLRGYNHQQMSEGHRQKSEFYNRTASESNVYLNSFHYPDHSYKDQAFDTLSLDSSDSMETSISACSPDNISSASTSNIARIEEMERLLKQAHAEKTRLLESREREMEAKKRALEEEKRRREILEKRLQEETSQRQKLIEKEVKIREKQRAQARPLTRYLPVRKEDFDLRSHVETAGHNIDTCYHVSITEKTCRGFLIKMGGKIKTWKKRWFVFDRNKRTFSYYADKHETKLKGVIYFQAIEEVYYDHLKNANKSPNPLLTFSVKTHDRIYYMVAPSPEAMRIWMDVIVTGAEGYTHFLL</sequence>
<evidence type="ECO:0000256" key="3">
    <source>
        <dbReference type="SAM" id="MobiDB-lite"/>
    </source>
</evidence>
<dbReference type="EMBL" id="AACZ04048065">
    <property type="status" value="NOT_ANNOTATED_CDS"/>
    <property type="molecule type" value="Genomic_DNA"/>
</dbReference>
<dbReference type="PANTHER" id="PTHR12156:SF21">
    <property type="entry name" value="PLECKSTRIN HOMOLOGY-LIKE DOMAIN FAMILY B MEMBER 2"/>
    <property type="match status" value="1"/>
</dbReference>
<dbReference type="InterPro" id="IPR052212">
    <property type="entry name" value="PH-like_domain"/>
</dbReference>
<dbReference type="CDD" id="cd14673">
    <property type="entry name" value="PH_PHLDB1_2"/>
    <property type="match status" value="1"/>
</dbReference>
<feature type="compositionally biased region" description="Polar residues" evidence="3">
    <location>
        <begin position="101"/>
        <end position="123"/>
    </location>
</feature>
<feature type="domain" description="PH" evidence="4">
    <location>
        <begin position="1127"/>
        <end position="1230"/>
    </location>
</feature>
<reference evidence="5" key="2">
    <citation type="submission" date="2025-08" db="UniProtKB">
        <authorList>
            <consortium name="Ensembl"/>
        </authorList>
    </citation>
    <scope>IDENTIFICATION</scope>
</reference>
<dbReference type="SMART" id="SM00233">
    <property type="entry name" value="PH"/>
    <property type="match status" value="1"/>
</dbReference>
<dbReference type="InterPro" id="IPR001849">
    <property type="entry name" value="PH_domain"/>
</dbReference>
<dbReference type="EMBL" id="AACZ04048068">
    <property type="status" value="NOT_ANNOTATED_CDS"/>
    <property type="molecule type" value="Genomic_DNA"/>
</dbReference>
<feature type="region of interest" description="Disordered" evidence="3">
    <location>
        <begin position="215"/>
        <end position="239"/>
    </location>
</feature>
<dbReference type="EMBL" id="AACZ04048067">
    <property type="status" value="NOT_ANNOTATED_CDS"/>
    <property type="molecule type" value="Genomic_DNA"/>
</dbReference>
<accession>A0A2I3T2E7</accession>
<evidence type="ECO:0000313" key="5">
    <source>
        <dbReference type="Ensembl" id="ENSPTRP00000083402.1"/>
    </source>
</evidence>
<dbReference type="PANTHER" id="PTHR12156">
    <property type="entry name" value="PLECKSTRIN HOMOLOGY-LIKE DOMAIN, FAMILY B, MEMBER 3"/>
    <property type="match status" value="1"/>
</dbReference>
<dbReference type="Ensembl" id="ENSPTRT00000080546.1">
    <property type="protein sequence ID" value="ENSPTRP00000083402.1"/>
    <property type="gene ID" value="ENSPTRG00000015207.6"/>
</dbReference>
<dbReference type="InterPro" id="IPR037810">
    <property type="entry name" value="PHLDB1/2/3_PH"/>
</dbReference>
<dbReference type="EMBL" id="AACZ04048066">
    <property type="status" value="NOT_ANNOTATED_CDS"/>
    <property type="molecule type" value="Genomic_DNA"/>
</dbReference>
<keyword evidence="6" id="KW-1185">Reference proteome</keyword>
<dbReference type="VGNC" id="VGNC:7082">
    <property type="gene designation" value="PHLDB2"/>
</dbReference>
<reference evidence="5 6" key="1">
    <citation type="journal article" date="2005" name="Nature">
        <title>Initial sequence of the chimpanzee genome and comparison with the human genome.</title>
        <authorList>
            <consortium name="Chimpanzee sequencing and analysis consortium"/>
        </authorList>
    </citation>
    <scope>NUCLEOTIDE SEQUENCE [LARGE SCALE GENOMIC DNA]</scope>
</reference>
<evidence type="ECO:0000256" key="1">
    <source>
        <dbReference type="ARBA" id="ARBA00023054"/>
    </source>
</evidence>
<evidence type="ECO:0000256" key="2">
    <source>
        <dbReference type="SAM" id="Coils"/>
    </source>
</evidence>
<dbReference type="InterPro" id="IPR011993">
    <property type="entry name" value="PH-like_dom_sf"/>
</dbReference>
<reference evidence="5" key="3">
    <citation type="submission" date="2025-09" db="UniProtKB">
        <authorList>
            <consortium name="Ensembl"/>
        </authorList>
    </citation>
    <scope>IDENTIFICATION</scope>
</reference>
<feature type="region of interest" description="Disordered" evidence="3">
    <location>
        <begin position="292"/>
        <end position="313"/>
    </location>
</feature>
<dbReference type="SUPFAM" id="SSF50729">
    <property type="entry name" value="PH domain-like"/>
    <property type="match status" value="1"/>
</dbReference>
<dbReference type="PROSITE" id="PS50003">
    <property type="entry name" value="PH_DOMAIN"/>
    <property type="match status" value="1"/>
</dbReference>
<organism evidence="5 6">
    <name type="scientific">Pan troglodytes</name>
    <name type="common">Chimpanzee</name>
    <dbReference type="NCBI Taxonomy" id="9598"/>
    <lineage>
        <taxon>Eukaryota</taxon>
        <taxon>Metazoa</taxon>
        <taxon>Chordata</taxon>
        <taxon>Craniata</taxon>
        <taxon>Vertebrata</taxon>
        <taxon>Euteleostomi</taxon>
        <taxon>Mammalia</taxon>
        <taxon>Eutheria</taxon>
        <taxon>Euarchontoglires</taxon>
        <taxon>Primates</taxon>
        <taxon>Haplorrhini</taxon>
        <taxon>Catarrhini</taxon>
        <taxon>Hominidae</taxon>
        <taxon>Pan</taxon>
    </lineage>
</organism>
<gene>
    <name evidence="5 7" type="primary">PHLDB2</name>
    <name evidence="5" type="synonym">PLCXD2</name>
</gene>
<feature type="region of interest" description="Disordered" evidence="3">
    <location>
        <begin position="90"/>
        <end position="181"/>
    </location>
</feature>
<proteinExistence type="predicted"/>
<dbReference type="Pfam" id="PF00169">
    <property type="entry name" value="PH"/>
    <property type="match status" value="1"/>
</dbReference>
<feature type="coiled-coil region" evidence="2">
    <location>
        <begin position="614"/>
        <end position="791"/>
    </location>
</feature>
<dbReference type="Proteomes" id="UP000002277">
    <property type="component" value="Chromosome 3"/>
</dbReference>
<feature type="compositionally biased region" description="Basic and acidic residues" evidence="3">
    <location>
        <begin position="153"/>
        <end position="171"/>
    </location>
</feature>
<evidence type="ECO:0000313" key="7">
    <source>
        <dbReference type="VGNC" id="VGNC:7082"/>
    </source>
</evidence>
<dbReference type="AlphaFoldDB" id="A0A2I3T2E7"/>
<dbReference type="CDD" id="cd22265">
    <property type="entry name" value="UDM1_RNF168"/>
    <property type="match status" value="1"/>
</dbReference>
<keyword evidence="1 2" id="KW-0175">Coiled coil</keyword>
<feature type="region of interest" description="Disordered" evidence="3">
    <location>
        <begin position="552"/>
        <end position="594"/>
    </location>
</feature>
<dbReference type="Gene3D" id="2.30.29.30">
    <property type="entry name" value="Pleckstrin-homology domain (PH domain)/Phosphotyrosine-binding domain (PTB)"/>
    <property type="match status" value="1"/>
</dbReference>
<feature type="region of interest" description="Disordered" evidence="3">
    <location>
        <begin position="1"/>
        <end position="28"/>
    </location>
</feature>